<protein>
    <recommendedName>
        <fullName evidence="3">UBC core domain-containing protein</fullName>
    </recommendedName>
</protein>
<evidence type="ECO:0000256" key="1">
    <source>
        <dbReference type="SAM" id="MobiDB-lite"/>
    </source>
</evidence>
<keyword evidence="2" id="KW-0732">Signal</keyword>
<name>A0A8H7A8E8_9EURO</name>
<feature type="compositionally biased region" description="Low complexity" evidence="1">
    <location>
        <begin position="56"/>
        <end position="71"/>
    </location>
</feature>
<evidence type="ECO:0000259" key="3">
    <source>
        <dbReference type="PROSITE" id="PS50127"/>
    </source>
</evidence>
<dbReference type="PANTHER" id="PTHR24068">
    <property type="entry name" value="UBIQUITIN-CONJUGATING ENZYME E2"/>
    <property type="match status" value="1"/>
</dbReference>
<feature type="signal peptide" evidence="2">
    <location>
        <begin position="1"/>
        <end position="28"/>
    </location>
</feature>
<feature type="chain" id="PRO_5034593174" description="UBC core domain-containing protein" evidence="2">
    <location>
        <begin position="29"/>
        <end position="144"/>
    </location>
</feature>
<reference evidence="4" key="1">
    <citation type="submission" date="2020-02" db="EMBL/GenBank/DDBJ databases">
        <authorList>
            <person name="Palmer J.M."/>
        </authorList>
    </citation>
    <scope>NUCLEOTIDE SEQUENCE</scope>
    <source>
        <strain evidence="4">EPUS1.4</strain>
        <tissue evidence="4">Thallus</tissue>
    </source>
</reference>
<dbReference type="Pfam" id="PF00179">
    <property type="entry name" value="UQ_con"/>
    <property type="match status" value="1"/>
</dbReference>
<dbReference type="Proteomes" id="UP000606974">
    <property type="component" value="Unassembled WGS sequence"/>
</dbReference>
<evidence type="ECO:0000313" key="5">
    <source>
        <dbReference type="Proteomes" id="UP000606974"/>
    </source>
</evidence>
<dbReference type="AlphaFoldDB" id="A0A8H7A8E8"/>
<keyword evidence="5" id="KW-1185">Reference proteome</keyword>
<dbReference type="SUPFAM" id="SSF54495">
    <property type="entry name" value="UBC-like"/>
    <property type="match status" value="1"/>
</dbReference>
<proteinExistence type="predicted"/>
<organism evidence="4 5">
    <name type="scientific">Endocarpon pusillum</name>
    <dbReference type="NCBI Taxonomy" id="364733"/>
    <lineage>
        <taxon>Eukaryota</taxon>
        <taxon>Fungi</taxon>
        <taxon>Dikarya</taxon>
        <taxon>Ascomycota</taxon>
        <taxon>Pezizomycotina</taxon>
        <taxon>Eurotiomycetes</taxon>
        <taxon>Chaetothyriomycetidae</taxon>
        <taxon>Verrucariales</taxon>
        <taxon>Verrucariaceae</taxon>
        <taxon>Endocarpon</taxon>
    </lineage>
</organism>
<accession>A0A8H7A8E8</accession>
<gene>
    <name evidence="4" type="ORF">GJ744_002111</name>
</gene>
<dbReference type="PROSITE" id="PS50127">
    <property type="entry name" value="UBC_2"/>
    <property type="match status" value="1"/>
</dbReference>
<dbReference type="OrthoDB" id="9978460at2759"/>
<dbReference type="InterPro" id="IPR016135">
    <property type="entry name" value="UBQ-conjugating_enzyme/RWD"/>
</dbReference>
<sequence>MNQISSSGRLPWKVQQILLLLAAHSTSSSPYLPNTPSAPTLTFTTKVYHPNISSGPTSANPANTPGTTTPTPAEAGVMCLGILKAEEWKPSTKIAAVLGFARQLLKEPNPDDAVEVRIAEELRRDRAAWEKEARDWTKRYAMKK</sequence>
<dbReference type="SMART" id="SM00212">
    <property type="entry name" value="UBCc"/>
    <property type="match status" value="1"/>
</dbReference>
<feature type="domain" description="UBC core" evidence="3">
    <location>
        <begin position="1"/>
        <end position="142"/>
    </location>
</feature>
<evidence type="ECO:0000256" key="2">
    <source>
        <dbReference type="SAM" id="SignalP"/>
    </source>
</evidence>
<comment type="caution">
    <text evidence="4">The sequence shown here is derived from an EMBL/GenBank/DDBJ whole genome shotgun (WGS) entry which is preliminary data.</text>
</comment>
<evidence type="ECO:0000313" key="4">
    <source>
        <dbReference type="EMBL" id="KAF7504555.1"/>
    </source>
</evidence>
<dbReference type="Gene3D" id="3.10.110.10">
    <property type="entry name" value="Ubiquitin Conjugating Enzyme"/>
    <property type="match status" value="1"/>
</dbReference>
<feature type="region of interest" description="Disordered" evidence="1">
    <location>
        <begin position="52"/>
        <end position="71"/>
    </location>
</feature>
<dbReference type="EMBL" id="JAACFV010000134">
    <property type="protein sequence ID" value="KAF7504555.1"/>
    <property type="molecule type" value="Genomic_DNA"/>
</dbReference>
<dbReference type="InterPro" id="IPR000608">
    <property type="entry name" value="UBC"/>
</dbReference>